<reference evidence="2 3" key="2">
    <citation type="submission" date="2020-06" db="EMBL/GenBank/DDBJ databases">
        <title>Ramlibacter rhizophilus sp. nov., isolated from rhizosphere soil of national flower Mugunghwa from South Korea.</title>
        <authorList>
            <person name="Zheng-Fei Y."/>
            <person name="Huan T."/>
        </authorList>
    </citation>
    <scope>NUCLEOTIDE SEQUENCE [LARGE SCALE GENOMIC DNA]</scope>
    <source>
        <strain evidence="2 3">B156</strain>
    </source>
</reference>
<evidence type="ECO:0000313" key="3">
    <source>
        <dbReference type="Proteomes" id="UP000552954"/>
    </source>
</evidence>
<organism evidence="2 3">
    <name type="scientific">Ramlibacter montanisoli</name>
    <dbReference type="NCBI Taxonomy" id="2732512"/>
    <lineage>
        <taxon>Bacteria</taxon>
        <taxon>Pseudomonadati</taxon>
        <taxon>Pseudomonadota</taxon>
        <taxon>Betaproteobacteria</taxon>
        <taxon>Burkholderiales</taxon>
        <taxon>Comamonadaceae</taxon>
        <taxon>Ramlibacter</taxon>
    </lineage>
</organism>
<gene>
    <name evidence="2" type="ORF">HK415_10390</name>
</gene>
<accession>A0A849K513</accession>
<comment type="caution">
    <text evidence="2">The sequence shown here is derived from an EMBL/GenBank/DDBJ whole genome shotgun (WGS) entry which is preliminary data.</text>
</comment>
<dbReference type="AlphaFoldDB" id="A0A849K513"/>
<dbReference type="Proteomes" id="UP000552954">
    <property type="component" value="Unassembled WGS sequence"/>
</dbReference>
<reference evidence="2 3" key="1">
    <citation type="submission" date="2020-05" db="EMBL/GenBank/DDBJ databases">
        <authorList>
            <person name="Khan S.A."/>
            <person name="Jeon C.O."/>
            <person name="Chun B.H."/>
        </authorList>
    </citation>
    <scope>NUCLEOTIDE SEQUENCE [LARGE SCALE GENOMIC DNA]</scope>
    <source>
        <strain evidence="2 3">B156</strain>
    </source>
</reference>
<sequence length="157" mass="17461">MLEACHERVHRMLALLARLREHLRAHGADTQAQQAARDVMRYFDQAAPQHHQDEELHVFPPLLAQGDPETVAVVARLQQDHLQMESRWGAARQVLALVAEGRINALSAEDEAVLDAFTGLYGAHIEAEEGMAYPAARALFDEAATAAMGEEMMRRRG</sequence>
<evidence type="ECO:0000313" key="2">
    <source>
        <dbReference type="EMBL" id="NNU43478.1"/>
    </source>
</evidence>
<protein>
    <submittedName>
        <fullName evidence="2">Hemerythrin domain-containing protein</fullName>
    </submittedName>
</protein>
<dbReference type="Pfam" id="PF01814">
    <property type="entry name" value="Hemerythrin"/>
    <property type="match status" value="1"/>
</dbReference>
<name>A0A849K513_9BURK</name>
<keyword evidence="3" id="KW-1185">Reference proteome</keyword>
<dbReference type="InterPro" id="IPR012312">
    <property type="entry name" value="Hemerythrin-like"/>
</dbReference>
<dbReference type="Gene3D" id="1.20.120.520">
    <property type="entry name" value="nmb1532 protein domain like"/>
    <property type="match status" value="1"/>
</dbReference>
<evidence type="ECO:0000259" key="1">
    <source>
        <dbReference type="Pfam" id="PF01814"/>
    </source>
</evidence>
<proteinExistence type="predicted"/>
<feature type="domain" description="Hemerythrin-like" evidence="1">
    <location>
        <begin position="2"/>
        <end position="136"/>
    </location>
</feature>
<dbReference type="EMBL" id="JABFCS010000001">
    <property type="protein sequence ID" value="NNU43478.1"/>
    <property type="molecule type" value="Genomic_DNA"/>
</dbReference>